<dbReference type="GO" id="GO:0042797">
    <property type="term" value="P:tRNA transcription by RNA polymerase III"/>
    <property type="evidence" value="ECO:0007669"/>
    <property type="project" value="TreeGrafter"/>
</dbReference>
<feature type="compositionally biased region" description="Acidic residues" evidence="1">
    <location>
        <begin position="169"/>
        <end position="181"/>
    </location>
</feature>
<dbReference type="Proteomes" id="UP000307440">
    <property type="component" value="Unassembled WGS sequence"/>
</dbReference>
<organism evidence="2 3">
    <name type="scientific">Coprinopsis marcescibilis</name>
    <name type="common">Agaric fungus</name>
    <name type="synonym">Psathyrella marcescibilis</name>
    <dbReference type="NCBI Taxonomy" id="230819"/>
    <lineage>
        <taxon>Eukaryota</taxon>
        <taxon>Fungi</taxon>
        <taxon>Dikarya</taxon>
        <taxon>Basidiomycota</taxon>
        <taxon>Agaricomycotina</taxon>
        <taxon>Agaricomycetes</taxon>
        <taxon>Agaricomycetidae</taxon>
        <taxon>Agaricales</taxon>
        <taxon>Agaricineae</taxon>
        <taxon>Psathyrellaceae</taxon>
        <taxon>Coprinopsis</taxon>
    </lineage>
</organism>
<gene>
    <name evidence="2" type="ORF">FA15DRAFT_17087</name>
</gene>
<dbReference type="STRING" id="230819.A0A5C3LD74"/>
<dbReference type="Pfam" id="PF04801">
    <property type="entry name" value="RPC5"/>
    <property type="match status" value="1"/>
</dbReference>
<protein>
    <submittedName>
        <fullName evidence="2">Uncharacterized protein</fullName>
    </submittedName>
</protein>
<dbReference type="InterPro" id="IPR006886">
    <property type="entry name" value="RNA_pol_III_Rpc5"/>
</dbReference>
<dbReference type="PANTHER" id="PTHR12069">
    <property type="entry name" value="DNA-DIRECTED RNA POLYMERASES III 80 KDA POLYPEPTIDE RNA POLYMERASE III SUBUNIT 5"/>
    <property type="match status" value="1"/>
</dbReference>
<evidence type="ECO:0000256" key="1">
    <source>
        <dbReference type="SAM" id="MobiDB-lite"/>
    </source>
</evidence>
<evidence type="ECO:0000313" key="2">
    <source>
        <dbReference type="EMBL" id="TFK30595.1"/>
    </source>
</evidence>
<evidence type="ECO:0000313" key="3">
    <source>
        <dbReference type="Proteomes" id="UP000307440"/>
    </source>
</evidence>
<sequence>MDIDDSLDDELISTLPIHFSDSLSPNLQLHQFPLLTRPLQVPPSAERAGKRIVSRVKPNTKRYEIHVPVDTRPEVWNIDKAKEFGAFRVDDDREKNQEQKLKLKEGEEPRLSEIRLRSEEIHHQGVYVLGIVRDGKLHIQPINETHQMRPSLTYLDAQSRKNRRSGYDSDSDDGPPPDPDDPTPAVLQKKEKKAAGEAREVQVSAKRSDDKGGFAGISAARREILQLIRAEEDEAWENLEFCDIKTDASATSFESMFSQNNDVLRCDSDITTFVKGIKDL</sequence>
<reference evidence="2 3" key="1">
    <citation type="journal article" date="2019" name="Nat. Ecol. Evol.">
        <title>Megaphylogeny resolves global patterns of mushroom evolution.</title>
        <authorList>
            <person name="Varga T."/>
            <person name="Krizsan K."/>
            <person name="Foldi C."/>
            <person name="Dima B."/>
            <person name="Sanchez-Garcia M."/>
            <person name="Sanchez-Ramirez S."/>
            <person name="Szollosi G.J."/>
            <person name="Szarkandi J.G."/>
            <person name="Papp V."/>
            <person name="Albert L."/>
            <person name="Andreopoulos W."/>
            <person name="Angelini C."/>
            <person name="Antonin V."/>
            <person name="Barry K.W."/>
            <person name="Bougher N.L."/>
            <person name="Buchanan P."/>
            <person name="Buyck B."/>
            <person name="Bense V."/>
            <person name="Catcheside P."/>
            <person name="Chovatia M."/>
            <person name="Cooper J."/>
            <person name="Damon W."/>
            <person name="Desjardin D."/>
            <person name="Finy P."/>
            <person name="Geml J."/>
            <person name="Haridas S."/>
            <person name="Hughes K."/>
            <person name="Justo A."/>
            <person name="Karasinski D."/>
            <person name="Kautmanova I."/>
            <person name="Kiss B."/>
            <person name="Kocsube S."/>
            <person name="Kotiranta H."/>
            <person name="LaButti K.M."/>
            <person name="Lechner B.E."/>
            <person name="Liimatainen K."/>
            <person name="Lipzen A."/>
            <person name="Lukacs Z."/>
            <person name="Mihaltcheva S."/>
            <person name="Morgado L.N."/>
            <person name="Niskanen T."/>
            <person name="Noordeloos M.E."/>
            <person name="Ohm R.A."/>
            <person name="Ortiz-Santana B."/>
            <person name="Ovrebo C."/>
            <person name="Racz N."/>
            <person name="Riley R."/>
            <person name="Savchenko A."/>
            <person name="Shiryaev A."/>
            <person name="Soop K."/>
            <person name="Spirin V."/>
            <person name="Szebenyi C."/>
            <person name="Tomsovsky M."/>
            <person name="Tulloss R.E."/>
            <person name="Uehling J."/>
            <person name="Grigoriev I.V."/>
            <person name="Vagvolgyi C."/>
            <person name="Papp T."/>
            <person name="Martin F.M."/>
            <person name="Miettinen O."/>
            <person name="Hibbett D.S."/>
            <person name="Nagy L.G."/>
        </authorList>
    </citation>
    <scope>NUCLEOTIDE SEQUENCE [LARGE SCALE GENOMIC DNA]</scope>
    <source>
        <strain evidence="2 3">CBS 121175</strain>
    </source>
</reference>
<name>A0A5C3LD74_COPMA</name>
<feature type="region of interest" description="Disordered" evidence="1">
    <location>
        <begin position="142"/>
        <end position="212"/>
    </location>
</feature>
<accession>A0A5C3LD74</accession>
<proteinExistence type="predicted"/>
<dbReference type="OrthoDB" id="340681at2759"/>
<dbReference type="GO" id="GO:0005666">
    <property type="term" value="C:RNA polymerase III complex"/>
    <property type="evidence" value="ECO:0007669"/>
    <property type="project" value="TreeGrafter"/>
</dbReference>
<keyword evidence="3" id="KW-1185">Reference proteome</keyword>
<dbReference type="PANTHER" id="PTHR12069:SF0">
    <property type="entry name" value="DNA-DIRECTED RNA POLYMERASE III SUBUNIT RPC5"/>
    <property type="match status" value="1"/>
</dbReference>
<feature type="compositionally biased region" description="Basic and acidic residues" evidence="1">
    <location>
        <begin position="193"/>
        <end position="212"/>
    </location>
</feature>
<dbReference type="EMBL" id="ML210146">
    <property type="protein sequence ID" value="TFK30595.1"/>
    <property type="molecule type" value="Genomic_DNA"/>
</dbReference>
<dbReference type="AlphaFoldDB" id="A0A5C3LD74"/>